<comment type="caution">
    <text evidence="5">The sequence shown here is derived from an EMBL/GenBank/DDBJ whole genome shotgun (WGS) entry which is preliminary data.</text>
</comment>
<dbReference type="PANTHER" id="PTHR10502:SF233">
    <property type="entry name" value="ANNEXIN B9"/>
    <property type="match status" value="1"/>
</dbReference>
<feature type="chain" id="PRO_5008904656" evidence="4">
    <location>
        <begin position="18"/>
        <end position="374"/>
    </location>
</feature>
<name>A0A1D2MWL5_ORCCI</name>
<dbReference type="PANTHER" id="PTHR10502">
    <property type="entry name" value="ANNEXIN"/>
    <property type="match status" value="1"/>
</dbReference>
<proteinExistence type="inferred from homology"/>
<organism evidence="5 6">
    <name type="scientific">Orchesella cincta</name>
    <name type="common">Springtail</name>
    <name type="synonym">Podura cincta</name>
    <dbReference type="NCBI Taxonomy" id="48709"/>
    <lineage>
        <taxon>Eukaryota</taxon>
        <taxon>Metazoa</taxon>
        <taxon>Ecdysozoa</taxon>
        <taxon>Arthropoda</taxon>
        <taxon>Hexapoda</taxon>
        <taxon>Collembola</taxon>
        <taxon>Entomobryomorpha</taxon>
        <taxon>Entomobryoidea</taxon>
        <taxon>Orchesellidae</taxon>
        <taxon>Orchesellinae</taxon>
        <taxon>Orchesella</taxon>
    </lineage>
</organism>
<dbReference type="GO" id="GO:0001786">
    <property type="term" value="F:phosphatidylserine binding"/>
    <property type="evidence" value="ECO:0007669"/>
    <property type="project" value="TreeGrafter"/>
</dbReference>
<evidence type="ECO:0000256" key="3">
    <source>
        <dbReference type="ARBA" id="ARBA00023216"/>
    </source>
</evidence>
<dbReference type="Proteomes" id="UP000094527">
    <property type="component" value="Unassembled WGS sequence"/>
</dbReference>
<dbReference type="GO" id="GO:0005737">
    <property type="term" value="C:cytoplasm"/>
    <property type="evidence" value="ECO:0007669"/>
    <property type="project" value="TreeGrafter"/>
</dbReference>
<evidence type="ECO:0000256" key="1">
    <source>
        <dbReference type="ARBA" id="ARBA00007831"/>
    </source>
</evidence>
<gene>
    <name evidence="5" type="ORF">Ocin01_09235</name>
</gene>
<dbReference type="Gene3D" id="1.10.220.10">
    <property type="entry name" value="Annexin"/>
    <property type="match status" value="1"/>
</dbReference>
<dbReference type="GO" id="GO:0005634">
    <property type="term" value="C:nucleus"/>
    <property type="evidence" value="ECO:0007669"/>
    <property type="project" value="TreeGrafter"/>
</dbReference>
<dbReference type="GO" id="GO:0005544">
    <property type="term" value="F:calcium-dependent phospholipid binding"/>
    <property type="evidence" value="ECO:0007669"/>
    <property type="project" value="InterPro"/>
</dbReference>
<dbReference type="GO" id="GO:0005509">
    <property type="term" value="F:calcium ion binding"/>
    <property type="evidence" value="ECO:0007669"/>
    <property type="project" value="InterPro"/>
</dbReference>
<dbReference type="GO" id="GO:0012506">
    <property type="term" value="C:vesicle membrane"/>
    <property type="evidence" value="ECO:0007669"/>
    <property type="project" value="TreeGrafter"/>
</dbReference>
<dbReference type="Pfam" id="PF00191">
    <property type="entry name" value="Annexin"/>
    <property type="match status" value="1"/>
</dbReference>
<keyword evidence="3" id="KW-0041">Annexin</keyword>
<dbReference type="SMART" id="SM00335">
    <property type="entry name" value="ANX"/>
    <property type="match status" value="2"/>
</dbReference>
<dbReference type="EMBL" id="LJIJ01000441">
    <property type="protein sequence ID" value="ODM97447.1"/>
    <property type="molecule type" value="Genomic_DNA"/>
</dbReference>
<keyword evidence="2" id="KW-0677">Repeat</keyword>
<keyword evidence="4" id="KW-0732">Signal</keyword>
<feature type="signal peptide" evidence="4">
    <location>
        <begin position="1"/>
        <end position="17"/>
    </location>
</feature>
<sequence>MLVVISFLLILLTCVCSESAPNELDDVATEDATFINTILEDHDIQFKIARLATSRSYSERIAISREYERLHNTSLIEALLLTSLSGETGKLIQGLFSTSAEFYAMEINRAVIGLGTDEKALNDVLCCLDDLTVDEIRYEYRRLFGRSMDEDIIDDVSGPYEQFLGDVIAMRRLPWANARQIALMVTDHYINAANGSVPDPWFFSRSPYATIRKVSNHLQNVIGMNFPDYFSILRDEYRDDLTQLLCAIASYSQNPLRYYTNLLWNAYEEGDNKRLTRIIVSWTNSKRKLEYLMADFELLAKTRRTDAWMIQAYPSDSEPLHRYIIQKLLFGEAIEADVKANMESITERFPAFFPIREDFRNHLRDIVKVAMFLK</sequence>
<protein>
    <submittedName>
        <fullName evidence="5">Annexin A13</fullName>
    </submittedName>
</protein>
<dbReference type="STRING" id="48709.A0A1D2MWL5"/>
<dbReference type="InterPro" id="IPR018502">
    <property type="entry name" value="Annexin_repeat"/>
</dbReference>
<dbReference type="GO" id="GO:0032509">
    <property type="term" value="P:endosome transport via multivesicular body sorting pathway"/>
    <property type="evidence" value="ECO:0007669"/>
    <property type="project" value="TreeGrafter"/>
</dbReference>
<evidence type="ECO:0000313" key="5">
    <source>
        <dbReference type="EMBL" id="ODM97447.1"/>
    </source>
</evidence>
<evidence type="ECO:0000256" key="2">
    <source>
        <dbReference type="ARBA" id="ARBA00022737"/>
    </source>
</evidence>
<dbReference type="GO" id="GO:0005886">
    <property type="term" value="C:plasma membrane"/>
    <property type="evidence" value="ECO:0007669"/>
    <property type="project" value="TreeGrafter"/>
</dbReference>
<evidence type="ECO:0000256" key="4">
    <source>
        <dbReference type="SAM" id="SignalP"/>
    </source>
</evidence>
<keyword evidence="6" id="KW-1185">Reference proteome</keyword>
<accession>A0A1D2MWL5</accession>
<comment type="similarity">
    <text evidence="1">Belongs to the annexin family.</text>
</comment>
<dbReference type="PROSITE" id="PS51897">
    <property type="entry name" value="ANNEXIN_2"/>
    <property type="match status" value="1"/>
</dbReference>
<dbReference type="InterPro" id="IPR037104">
    <property type="entry name" value="Annexin_sf"/>
</dbReference>
<dbReference type="AlphaFoldDB" id="A0A1D2MWL5"/>
<evidence type="ECO:0000313" key="6">
    <source>
        <dbReference type="Proteomes" id="UP000094527"/>
    </source>
</evidence>
<reference evidence="5 6" key="1">
    <citation type="journal article" date="2016" name="Genome Biol. Evol.">
        <title>Gene Family Evolution Reflects Adaptation to Soil Environmental Stressors in the Genome of the Collembolan Orchesella cincta.</title>
        <authorList>
            <person name="Faddeeva-Vakhrusheva A."/>
            <person name="Derks M.F."/>
            <person name="Anvar S.Y."/>
            <person name="Agamennone V."/>
            <person name="Suring W."/>
            <person name="Smit S."/>
            <person name="van Straalen N.M."/>
            <person name="Roelofs D."/>
        </authorList>
    </citation>
    <scope>NUCLEOTIDE SEQUENCE [LARGE SCALE GENOMIC DNA]</scope>
    <source>
        <tissue evidence="5">Mixed pool</tissue>
    </source>
</reference>
<dbReference type="SUPFAM" id="SSF47874">
    <property type="entry name" value="Annexin"/>
    <property type="match status" value="1"/>
</dbReference>